<gene>
    <name evidence="4" type="ORF">HMPREF0322_02799</name>
</gene>
<dbReference type="Gene3D" id="3.30.70.860">
    <property type="match status" value="1"/>
</dbReference>
<dbReference type="InterPro" id="IPR035570">
    <property type="entry name" value="UPF0234_N"/>
</dbReference>
<evidence type="ECO:0000256" key="2">
    <source>
        <dbReference type="ARBA" id="ARBA00093450"/>
    </source>
</evidence>
<evidence type="ECO:0000313" key="4">
    <source>
        <dbReference type="EMBL" id="EHL06529.1"/>
    </source>
</evidence>
<dbReference type="InterPro" id="IPR035571">
    <property type="entry name" value="UPF0234-like_C"/>
</dbReference>
<dbReference type="SUPFAM" id="SSF89963">
    <property type="entry name" value="YajQ-like"/>
    <property type="match status" value="2"/>
</dbReference>
<dbReference type="EMBL" id="AFZX01000070">
    <property type="protein sequence ID" value="EHL06529.1"/>
    <property type="molecule type" value="Genomic_DNA"/>
</dbReference>
<dbReference type="InterPro" id="IPR007551">
    <property type="entry name" value="YajQ/Smlt4090-like"/>
</dbReference>
<reference evidence="4 5" key="1">
    <citation type="submission" date="2011-08" db="EMBL/GenBank/DDBJ databases">
        <authorList>
            <person name="Weinstock G."/>
            <person name="Sodergren E."/>
            <person name="Clifton S."/>
            <person name="Fulton L."/>
            <person name="Fulton B."/>
            <person name="Courtney L."/>
            <person name="Fronick C."/>
            <person name="Harrison M."/>
            <person name="Strong C."/>
            <person name="Farmer C."/>
            <person name="Delahaunty K."/>
            <person name="Markovic C."/>
            <person name="Hall O."/>
            <person name="Minx P."/>
            <person name="Tomlinson C."/>
            <person name="Mitreva M."/>
            <person name="Hou S."/>
            <person name="Chen J."/>
            <person name="Wollam A."/>
            <person name="Pepin K.H."/>
            <person name="Johnson M."/>
            <person name="Bhonagiri V."/>
            <person name="Zhang X."/>
            <person name="Suruliraj S."/>
            <person name="Warren W."/>
            <person name="Chinwalla A."/>
            <person name="Mardis E.R."/>
            <person name="Wilson R.K."/>
        </authorList>
    </citation>
    <scope>NUCLEOTIDE SEQUENCE [LARGE SCALE GENOMIC DNA]</scope>
    <source>
        <strain evidence="4 5">DP7</strain>
    </source>
</reference>
<dbReference type="PANTHER" id="PTHR30476">
    <property type="entry name" value="UPF0234 PROTEIN YAJQ"/>
    <property type="match status" value="1"/>
</dbReference>
<protein>
    <recommendedName>
        <fullName evidence="3">Nucleotide-binding protein HMPREF0322_02799</fullName>
    </recommendedName>
</protein>
<dbReference type="Pfam" id="PF04461">
    <property type="entry name" value="YajQ"/>
    <property type="match status" value="1"/>
</dbReference>
<organism evidence="4 5">
    <name type="scientific">Desulfitobacterium hafniense DP7</name>
    <dbReference type="NCBI Taxonomy" id="537010"/>
    <lineage>
        <taxon>Bacteria</taxon>
        <taxon>Bacillati</taxon>
        <taxon>Bacillota</taxon>
        <taxon>Clostridia</taxon>
        <taxon>Eubacteriales</taxon>
        <taxon>Desulfitobacteriaceae</taxon>
        <taxon>Desulfitobacterium</taxon>
    </lineage>
</organism>
<dbReference type="HOGENOM" id="CLU_099839_1_0_9"/>
<dbReference type="PATRIC" id="fig|537010.4.peg.2624"/>
<evidence type="ECO:0000256" key="3">
    <source>
        <dbReference type="HAMAP-Rule" id="MF_00632"/>
    </source>
</evidence>
<accession>G9XPA1</accession>
<dbReference type="AlphaFoldDB" id="G9XPA1"/>
<evidence type="ECO:0000313" key="5">
    <source>
        <dbReference type="Proteomes" id="UP000004416"/>
    </source>
</evidence>
<evidence type="ECO:0000256" key="1">
    <source>
        <dbReference type="ARBA" id="ARBA00022741"/>
    </source>
</evidence>
<dbReference type="GO" id="GO:0000166">
    <property type="term" value="F:nucleotide binding"/>
    <property type="evidence" value="ECO:0007669"/>
    <property type="project" value="UniProtKB-UniRule"/>
</dbReference>
<dbReference type="GO" id="GO:0005829">
    <property type="term" value="C:cytosol"/>
    <property type="evidence" value="ECO:0007669"/>
    <property type="project" value="TreeGrafter"/>
</dbReference>
<name>G9XPA1_DESHA</name>
<proteinExistence type="inferred from homology"/>
<dbReference type="HAMAP" id="MF_00632">
    <property type="entry name" value="UPF0234"/>
    <property type="match status" value="1"/>
</dbReference>
<keyword evidence="1 3" id="KW-0547">Nucleotide-binding</keyword>
<dbReference type="CDD" id="cd11740">
    <property type="entry name" value="YajQ_like"/>
    <property type="match status" value="1"/>
</dbReference>
<sequence length="178" mass="20317">MRLVEYIHGCKGERFVAKDSSFDIVSKVEMQEVINAVHQAQKEIEQRFDFKNSKSSLELQDEKIILVSDDDFKLRNVIDILESKLVKRQVSLKALEYGKVQPAAGDTVRQEVKLVQGISQDKGKEINKLIKDSKIKVSSSIQGDQVRVTGKNKDDLQEVIALLRKQDLGIDLQFINYR</sequence>
<dbReference type="PANTHER" id="PTHR30476:SF0">
    <property type="entry name" value="UPF0234 PROTEIN YAJQ"/>
    <property type="match status" value="1"/>
</dbReference>
<comment type="similarity">
    <text evidence="2 3">Belongs to the YajQ family.</text>
</comment>
<dbReference type="Gene3D" id="3.30.70.990">
    <property type="entry name" value="YajQ-like, domain 2"/>
    <property type="match status" value="1"/>
</dbReference>
<dbReference type="Proteomes" id="UP000004416">
    <property type="component" value="Unassembled WGS sequence"/>
</dbReference>
<dbReference type="InterPro" id="IPR036183">
    <property type="entry name" value="YajQ-like_sf"/>
</dbReference>
<dbReference type="NCBIfam" id="NF003819">
    <property type="entry name" value="PRK05412.1"/>
    <property type="match status" value="1"/>
</dbReference>
<comment type="caution">
    <text evidence="4">The sequence shown here is derived from an EMBL/GenBank/DDBJ whole genome shotgun (WGS) entry which is preliminary data.</text>
</comment>
<comment type="function">
    <text evidence="3">Nucleotide-binding protein.</text>
</comment>